<sequence>EQIAGNDTIEFKGFLGNNIVKFFDYTFASVGVKPNELKQFDYKMVEVTQGAHANYYPGNSPLHLRVYYDTSNRQILRAAAVGKEGADKRIDVLSMAMMNQLTVDELTEFEVAYAPPYSHPKDLIN</sequence>
<keyword evidence="2" id="KW-0560">Oxidoreductase</keyword>
<feature type="non-terminal residue" evidence="2">
    <location>
        <position position="125"/>
    </location>
</feature>
<evidence type="ECO:0000259" key="1">
    <source>
        <dbReference type="Pfam" id="PF02852"/>
    </source>
</evidence>
<dbReference type="SUPFAM" id="SSF55424">
    <property type="entry name" value="FAD/NAD-linked reductases, dimerisation (C-terminal) domain"/>
    <property type="match status" value="1"/>
</dbReference>
<proteinExistence type="predicted"/>
<name>A0AAP8KKT9_9ENTR</name>
<reference evidence="2 3" key="1">
    <citation type="submission" date="2017-07" db="EMBL/GenBank/DDBJ databases">
        <title>Draft genome sequence of Enterobacter cloacae ST128, a clinical strain coproducing KPC-2 and NDM-1 carbapenemases.</title>
        <authorList>
            <person name="Li X."/>
        </authorList>
    </citation>
    <scope>NUCLEOTIDE SEQUENCE [LARGE SCALE GENOMIC DNA]</scope>
    <source>
        <strain evidence="2 3">HBY</strain>
    </source>
</reference>
<evidence type="ECO:0000313" key="2">
    <source>
        <dbReference type="EMBL" id="PJG36225.1"/>
    </source>
</evidence>
<organism evidence="2 3">
    <name type="scientific">Enterobacter hormaechei</name>
    <dbReference type="NCBI Taxonomy" id="158836"/>
    <lineage>
        <taxon>Bacteria</taxon>
        <taxon>Pseudomonadati</taxon>
        <taxon>Pseudomonadota</taxon>
        <taxon>Gammaproteobacteria</taxon>
        <taxon>Enterobacterales</taxon>
        <taxon>Enterobacteriaceae</taxon>
        <taxon>Enterobacter</taxon>
        <taxon>Enterobacter cloacae complex</taxon>
    </lineage>
</organism>
<dbReference type="EC" id="1.8.1.14" evidence="2"/>
<evidence type="ECO:0000313" key="3">
    <source>
        <dbReference type="Proteomes" id="UP000231328"/>
    </source>
</evidence>
<gene>
    <name evidence="2" type="ORF">CGZ54_29650</name>
</gene>
<protein>
    <submittedName>
        <fullName evidence="2">CoA-disulfide reductase</fullName>
        <ecNumber evidence="2">1.8.1.14</ecNumber>
    </submittedName>
</protein>
<accession>A0AAP8KKT9</accession>
<dbReference type="InterPro" id="IPR004099">
    <property type="entry name" value="Pyr_nucl-diS_OxRdtase_dimer"/>
</dbReference>
<dbReference type="InterPro" id="IPR036188">
    <property type="entry name" value="FAD/NAD-bd_sf"/>
</dbReference>
<feature type="non-terminal residue" evidence="2">
    <location>
        <position position="1"/>
    </location>
</feature>
<dbReference type="AlphaFoldDB" id="A0AAP8KKT9"/>
<dbReference type="EMBL" id="NMVR01000480">
    <property type="protein sequence ID" value="PJG36225.1"/>
    <property type="molecule type" value="Genomic_DNA"/>
</dbReference>
<dbReference type="InterPro" id="IPR016156">
    <property type="entry name" value="FAD/NAD-linked_Rdtase_dimer_sf"/>
</dbReference>
<dbReference type="GO" id="GO:0050451">
    <property type="term" value="F:CoA-disulfide reductase (NADPH) activity"/>
    <property type="evidence" value="ECO:0007669"/>
    <property type="project" value="UniProtKB-EC"/>
</dbReference>
<dbReference type="Gene3D" id="3.50.50.60">
    <property type="entry name" value="FAD/NAD(P)-binding domain"/>
    <property type="match status" value="1"/>
</dbReference>
<dbReference type="Pfam" id="PF02852">
    <property type="entry name" value="Pyr_redox_dim"/>
    <property type="match status" value="1"/>
</dbReference>
<feature type="domain" description="Pyridine nucleotide-disulphide oxidoreductase dimerisation" evidence="1">
    <location>
        <begin position="20"/>
        <end position="118"/>
    </location>
</feature>
<dbReference type="Proteomes" id="UP000231328">
    <property type="component" value="Unassembled WGS sequence"/>
</dbReference>
<comment type="caution">
    <text evidence="2">The sequence shown here is derived from an EMBL/GenBank/DDBJ whole genome shotgun (WGS) entry which is preliminary data.</text>
</comment>